<dbReference type="EnsemblMetazoa" id="GPPI006996-RA">
    <property type="protein sequence ID" value="GPPI006996-PA"/>
    <property type="gene ID" value="GPPI006996"/>
</dbReference>
<accession>A0A1B0ASI0</accession>
<sequence>MSAIDAKLLILNDIYYDASTWTHAHTSKQHSVTEQQNSDTTGHKYSKGHHMIERKVLDLTTAVTVTPGTTILPTQMNPVCLPLLYVYRTSTSVDYFHSHTLHLSSVSLCALNILNFKKEARVGLYLN</sequence>
<dbReference type="VEuPathDB" id="VectorBase:GPPI006996"/>
<proteinExistence type="predicted"/>
<evidence type="ECO:0000313" key="1">
    <source>
        <dbReference type="EnsemblMetazoa" id="GPPI006996-PA"/>
    </source>
</evidence>
<protein>
    <submittedName>
        <fullName evidence="1">Uncharacterized protein</fullName>
    </submittedName>
</protein>
<dbReference type="AlphaFoldDB" id="A0A1B0ASI0"/>
<organism evidence="1 2">
    <name type="scientific">Glossina palpalis gambiensis</name>
    <dbReference type="NCBI Taxonomy" id="67801"/>
    <lineage>
        <taxon>Eukaryota</taxon>
        <taxon>Metazoa</taxon>
        <taxon>Ecdysozoa</taxon>
        <taxon>Arthropoda</taxon>
        <taxon>Hexapoda</taxon>
        <taxon>Insecta</taxon>
        <taxon>Pterygota</taxon>
        <taxon>Neoptera</taxon>
        <taxon>Endopterygota</taxon>
        <taxon>Diptera</taxon>
        <taxon>Brachycera</taxon>
        <taxon>Muscomorpha</taxon>
        <taxon>Hippoboscoidea</taxon>
        <taxon>Glossinidae</taxon>
        <taxon>Glossina</taxon>
    </lineage>
</organism>
<dbReference type="EMBL" id="JXJN01002789">
    <property type="status" value="NOT_ANNOTATED_CDS"/>
    <property type="molecule type" value="Genomic_DNA"/>
</dbReference>
<reference evidence="1" key="2">
    <citation type="submission" date="2020-05" db="UniProtKB">
        <authorList>
            <consortium name="EnsemblMetazoa"/>
        </authorList>
    </citation>
    <scope>IDENTIFICATION</scope>
    <source>
        <strain evidence="1">IAEA</strain>
    </source>
</reference>
<reference evidence="2" key="1">
    <citation type="submission" date="2015-01" db="EMBL/GenBank/DDBJ databases">
        <authorList>
            <person name="Aksoy S."/>
            <person name="Warren W."/>
            <person name="Wilson R.K."/>
        </authorList>
    </citation>
    <scope>NUCLEOTIDE SEQUENCE [LARGE SCALE GENOMIC DNA]</scope>
    <source>
        <strain evidence="2">IAEA</strain>
    </source>
</reference>
<keyword evidence="2" id="KW-1185">Reference proteome</keyword>
<dbReference type="Proteomes" id="UP000092460">
    <property type="component" value="Unassembled WGS sequence"/>
</dbReference>
<name>A0A1B0ASI0_9MUSC</name>
<evidence type="ECO:0000313" key="2">
    <source>
        <dbReference type="Proteomes" id="UP000092460"/>
    </source>
</evidence>